<dbReference type="AlphaFoldDB" id="A0AAV2VJG6"/>
<keyword evidence="2" id="KW-0813">Transport</keyword>
<reference evidence="9 10" key="1">
    <citation type="journal article" date="2013" name="ISME J.">
        <title>Comparative genomics of pathogenic lineages of Vibrio nigripulchritudo identifies virulence-associated traits.</title>
        <authorList>
            <person name="Goudenege D."/>
            <person name="Labreuche Y."/>
            <person name="Krin E."/>
            <person name="Ansquer D."/>
            <person name="Mangenot S."/>
            <person name="Calteau A."/>
            <person name="Medigue C."/>
            <person name="Mazel D."/>
            <person name="Polz M.F."/>
            <person name="Le Roux F."/>
        </authorList>
    </citation>
    <scope>NUCLEOTIDE SEQUENCE [LARGE SCALE GENOMIC DNA]</scope>
    <source>
        <strain evidence="9 10">SOn1</strain>
    </source>
</reference>
<dbReference type="GO" id="GO:0005886">
    <property type="term" value="C:plasma membrane"/>
    <property type="evidence" value="ECO:0007669"/>
    <property type="project" value="UniProtKB-SubCell"/>
</dbReference>
<dbReference type="PANTHER" id="PTHR30183">
    <property type="entry name" value="MOLYBDENUM TRANSPORT SYSTEM PERMEASE PROTEIN MODB"/>
    <property type="match status" value="1"/>
</dbReference>
<dbReference type="GO" id="GO:0055085">
    <property type="term" value="P:transmembrane transport"/>
    <property type="evidence" value="ECO:0007669"/>
    <property type="project" value="InterPro"/>
</dbReference>
<protein>
    <submittedName>
        <fullName evidence="9">ABC-type transport system, permease component</fullName>
    </submittedName>
</protein>
<accession>A0AAV2VJG6</accession>
<keyword evidence="6 7" id="KW-0472">Membrane</keyword>
<feature type="transmembrane region" description="Helical" evidence="7">
    <location>
        <begin position="211"/>
        <end position="233"/>
    </location>
</feature>
<dbReference type="InterPro" id="IPR000515">
    <property type="entry name" value="MetI-like"/>
</dbReference>
<sequence>MMLRLLYLLMIVVCIAPTVPGFVGVILSSVNYIPPLGYTSPSVNGFAAVFEWSGVWESIFLTLFTTLVSTILACLFTFFILQASWRSTFWRKVEFTLSPLLALPHVAFAIGFSFLFAPTGMIVRALHPLLDMMPIFGSTPWDFNIVHNQQGWGLIAVLTLKEIPFLLLMSIPILQQLKVNKTTQVAHSLGYNDAQMWWKCIFPQWLPKLRFPLLAVLAYGASVVDLSLIVGPTNPPTFAVLVWQWFNDPDLALLPRAAAGAVILFLVCALLIAVLRGIETGVVKKCRSWQFSGRFGLRVPGKTFFLATTAIAFMTLPLMVIWSFAQRWRFPDLFPTKLSERFWATEWEGIVPTILDSLSIAIISSTIALILALIGHEYRLRYRVHVPGFIIAIPMLVPQLSILFGLQITTLLFSSDAYYFWVCWAHVFFAFPYVFLSLDGPWRSYDNRLTQAALSLGKSPFRAWWSVKAHILFPAIIYAWAVGISVSLAQYLPTLMLGAGRIATITTEAVALTSGHDRRVTAIYALWQALLPLIFFSFAMLTNQLQNRRLRRTQIVRTQSLHDASANKPRHP</sequence>
<feature type="domain" description="ABC transmembrane type-1" evidence="8">
    <location>
        <begin position="354"/>
        <end position="539"/>
    </location>
</feature>
<keyword evidence="4 7" id="KW-0812">Transmembrane</keyword>
<feature type="domain" description="ABC transmembrane type-1" evidence="8">
    <location>
        <begin position="55"/>
        <end position="275"/>
    </location>
</feature>
<keyword evidence="5 7" id="KW-1133">Transmembrane helix</keyword>
<evidence type="ECO:0000256" key="2">
    <source>
        <dbReference type="ARBA" id="ARBA00022448"/>
    </source>
</evidence>
<evidence type="ECO:0000259" key="8">
    <source>
        <dbReference type="PROSITE" id="PS50928"/>
    </source>
</evidence>
<organism evidence="9 10">
    <name type="scientific">Vibrio nigripulchritudo SOn1</name>
    <dbReference type="NCBI Taxonomy" id="1238450"/>
    <lineage>
        <taxon>Bacteria</taxon>
        <taxon>Pseudomonadati</taxon>
        <taxon>Pseudomonadota</taxon>
        <taxon>Gammaproteobacteria</taxon>
        <taxon>Vibrionales</taxon>
        <taxon>Vibrionaceae</taxon>
        <taxon>Vibrio</taxon>
    </lineage>
</organism>
<evidence type="ECO:0000313" key="10">
    <source>
        <dbReference type="Proteomes" id="UP000018211"/>
    </source>
</evidence>
<feature type="transmembrane region" description="Helical" evidence="7">
    <location>
        <begin position="102"/>
        <end position="123"/>
    </location>
</feature>
<dbReference type="Gene3D" id="1.10.3720.10">
    <property type="entry name" value="MetI-like"/>
    <property type="match status" value="2"/>
</dbReference>
<evidence type="ECO:0000313" key="9">
    <source>
        <dbReference type="EMBL" id="CCO44843.1"/>
    </source>
</evidence>
<feature type="transmembrane region" description="Helical" evidence="7">
    <location>
        <begin position="253"/>
        <end position="275"/>
    </location>
</feature>
<comment type="caution">
    <text evidence="9">The sequence shown here is derived from an EMBL/GenBank/DDBJ whole genome shotgun (WGS) entry which is preliminary data.</text>
</comment>
<evidence type="ECO:0000256" key="4">
    <source>
        <dbReference type="ARBA" id="ARBA00022692"/>
    </source>
</evidence>
<evidence type="ECO:0000256" key="1">
    <source>
        <dbReference type="ARBA" id="ARBA00004651"/>
    </source>
</evidence>
<feature type="transmembrane region" description="Helical" evidence="7">
    <location>
        <begin position="350"/>
        <end position="374"/>
    </location>
</feature>
<evidence type="ECO:0000256" key="3">
    <source>
        <dbReference type="ARBA" id="ARBA00022475"/>
    </source>
</evidence>
<dbReference type="Proteomes" id="UP000018211">
    <property type="component" value="Unassembled WGS sequence"/>
</dbReference>
<evidence type="ECO:0000256" key="7">
    <source>
        <dbReference type="SAM" id="Phobius"/>
    </source>
</evidence>
<evidence type="ECO:0000256" key="5">
    <source>
        <dbReference type="ARBA" id="ARBA00022989"/>
    </source>
</evidence>
<dbReference type="SUPFAM" id="SSF161098">
    <property type="entry name" value="MetI-like"/>
    <property type="match status" value="2"/>
</dbReference>
<keyword evidence="3" id="KW-1003">Cell membrane</keyword>
<feature type="transmembrane region" description="Helical" evidence="7">
    <location>
        <begin position="59"/>
        <end position="81"/>
    </location>
</feature>
<feature type="transmembrane region" description="Helical" evidence="7">
    <location>
        <begin position="522"/>
        <end position="542"/>
    </location>
</feature>
<name>A0AAV2VJG6_9VIBR</name>
<feature type="transmembrane region" description="Helical" evidence="7">
    <location>
        <begin position="418"/>
        <end position="438"/>
    </location>
</feature>
<feature type="transmembrane region" description="Helical" evidence="7">
    <location>
        <begin position="471"/>
        <end position="492"/>
    </location>
</feature>
<feature type="transmembrane region" description="Helical" evidence="7">
    <location>
        <begin position="151"/>
        <end position="174"/>
    </location>
</feature>
<dbReference type="EMBL" id="CAOF01000031">
    <property type="protein sequence ID" value="CCO44843.1"/>
    <property type="molecule type" value="Genomic_DNA"/>
</dbReference>
<comment type="subcellular location">
    <subcellularLocation>
        <location evidence="1">Cell membrane</location>
        <topology evidence="1">Multi-pass membrane protein</topology>
    </subcellularLocation>
</comment>
<gene>
    <name evidence="9" type="ORF">VIBNISOn1_1260078</name>
</gene>
<dbReference type="PROSITE" id="PS50928">
    <property type="entry name" value="ABC_TM1"/>
    <property type="match status" value="2"/>
</dbReference>
<proteinExistence type="predicted"/>
<dbReference type="CDD" id="cd06261">
    <property type="entry name" value="TM_PBP2"/>
    <property type="match status" value="2"/>
</dbReference>
<feature type="transmembrane region" description="Helical" evidence="7">
    <location>
        <begin position="386"/>
        <end position="406"/>
    </location>
</feature>
<dbReference type="PANTHER" id="PTHR30183:SF6">
    <property type="entry name" value="INNER MEMBRANE ABC TRANSPORTER PERMEASE PROTEIN YNJC"/>
    <property type="match status" value="1"/>
</dbReference>
<dbReference type="InterPro" id="IPR035906">
    <property type="entry name" value="MetI-like_sf"/>
</dbReference>
<feature type="transmembrane region" description="Helical" evidence="7">
    <location>
        <begin position="304"/>
        <end position="325"/>
    </location>
</feature>
<evidence type="ECO:0000256" key="6">
    <source>
        <dbReference type="ARBA" id="ARBA00023136"/>
    </source>
</evidence>